<feature type="non-terminal residue" evidence="1">
    <location>
        <position position="40"/>
    </location>
</feature>
<feature type="non-terminal residue" evidence="1">
    <location>
        <position position="1"/>
    </location>
</feature>
<name>A0A9N9JG92_9GLOM</name>
<keyword evidence="2" id="KW-1185">Reference proteome</keyword>
<comment type="caution">
    <text evidence="1">The sequence shown here is derived from an EMBL/GenBank/DDBJ whole genome shotgun (WGS) entry which is preliminary data.</text>
</comment>
<dbReference type="EMBL" id="CAJVPS010054871">
    <property type="protein sequence ID" value="CAG8774724.1"/>
    <property type="molecule type" value="Genomic_DNA"/>
</dbReference>
<accession>A0A9N9JG92</accession>
<protein>
    <submittedName>
        <fullName evidence="1">10707_t:CDS:1</fullName>
    </submittedName>
</protein>
<proteinExistence type="predicted"/>
<dbReference type="OrthoDB" id="2408157at2759"/>
<evidence type="ECO:0000313" key="2">
    <source>
        <dbReference type="Proteomes" id="UP000789508"/>
    </source>
</evidence>
<dbReference type="AlphaFoldDB" id="A0A9N9JG92"/>
<gene>
    <name evidence="1" type="ORF">ALEPTO_LOCUS14333</name>
</gene>
<evidence type="ECO:0000313" key="1">
    <source>
        <dbReference type="EMBL" id="CAG8774724.1"/>
    </source>
</evidence>
<reference evidence="1" key="1">
    <citation type="submission" date="2021-06" db="EMBL/GenBank/DDBJ databases">
        <authorList>
            <person name="Kallberg Y."/>
            <person name="Tangrot J."/>
            <person name="Rosling A."/>
        </authorList>
    </citation>
    <scope>NUCLEOTIDE SEQUENCE</scope>
    <source>
        <strain evidence="1">FL130A</strain>
    </source>
</reference>
<sequence length="40" mass="4664">KRLLQIKRAIKLIKATMNANSNYNIHKDAIRLKSLIITEE</sequence>
<dbReference type="Proteomes" id="UP000789508">
    <property type="component" value="Unassembled WGS sequence"/>
</dbReference>
<organism evidence="1 2">
    <name type="scientific">Ambispora leptoticha</name>
    <dbReference type="NCBI Taxonomy" id="144679"/>
    <lineage>
        <taxon>Eukaryota</taxon>
        <taxon>Fungi</taxon>
        <taxon>Fungi incertae sedis</taxon>
        <taxon>Mucoromycota</taxon>
        <taxon>Glomeromycotina</taxon>
        <taxon>Glomeromycetes</taxon>
        <taxon>Archaeosporales</taxon>
        <taxon>Ambisporaceae</taxon>
        <taxon>Ambispora</taxon>
    </lineage>
</organism>